<evidence type="ECO:0000313" key="3">
    <source>
        <dbReference type="Proteomes" id="UP000017246"/>
    </source>
</evidence>
<accession>A0A068XUC7</accession>
<dbReference type="AlphaFoldDB" id="A0A068XUC7"/>
<proteinExistence type="predicted"/>
<dbReference type="OrthoDB" id="6236051at2759"/>
<organism evidence="2 3">
    <name type="scientific">Echinococcus multilocularis</name>
    <name type="common">Fox tapeworm</name>
    <dbReference type="NCBI Taxonomy" id="6211"/>
    <lineage>
        <taxon>Eukaryota</taxon>
        <taxon>Metazoa</taxon>
        <taxon>Spiralia</taxon>
        <taxon>Lophotrochozoa</taxon>
        <taxon>Platyhelminthes</taxon>
        <taxon>Cestoda</taxon>
        <taxon>Eucestoda</taxon>
        <taxon>Cyclophyllidea</taxon>
        <taxon>Taeniidae</taxon>
        <taxon>Echinococcus</taxon>
    </lineage>
</organism>
<sequence length="659" mass="74757">MSREHPDIFQHIFQIPDTPEKITCDNSDCEAMYRRSTVLYLRPLSLAVYMRRLDVIKLLIDNQLVDNGEVSYATDINGRLEDDDEVELREIRPMTIATRRNILEALPVLFSSDTQTLKAFDSFTLRYANKWVERCNKFKDILDYTISVVRKKRLLPTTRVFEMLVYRCPGYCSANSAQLLCTKHGGQRCSLFQRLAKYLLLEASGNRLALPLLQSLDQLIRHKGFYKLSKRLESAWLYHYSFTDITENWDTMSVALKDRLITLAYMFKIHEILQEKAKPLTLSYTTRLISEMIYSVGCGLDLMTTPIAEMQQSIQFLLHSGLTTFEQRVVTEEGDLEQFKQRRSGSPKTSRNLKSPTKKALQVLLYNLKSFISSDYLPSRVNKVRNNPHNIYANSAEPSRCLMCTKEAKEKFALIEPLSVEAQHSLSEINPLVTLTTDLEHSPKASTSMTTSTIIRTCVVNQFAGTLKEPTLHHEEKEEPKEMEPSPTVLMEATPDDMTVAPVVEENPATPRLVFSTLSFGEASPIVTDARTFLSPLTGTNIVSDETLQTDYLEQRGVETYLTQQFCSADEESVTSERLLPKQRPRVPCSLVEVDNLIEKIANNTALINDFLLSDDDNDLIDSALKGCLKKTEIGFASSVEIPEGPASQILCKFKCTEA</sequence>
<reference evidence="2" key="2">
    <citation type="submission" date="2015-11" db="EMBL/GenBank/DDBJ databases">
        <authorList>
            <person name="Zhang Y."/>
            <person name="Guo Z."/>
        </authorList>
    </citation>
    <scope>NUCLEOTIDE SEQUENCE</scope>
</reference>
<evidence type="ECO:0000256" key="1">
    <source>
        <dbReference type="SAM" id="MobiDB-lite"/>
    </source>
</evidence>
<dbReference type="Proteomes" id="UP000017246">
    <property type="component" value="Unassembled WGS sequence"/>
</dbReference>
<dbReference type="OMA" id="DITENWD"/>
<name>A0A068XUC7_ECHMU</name>
<dbReference type="EMBL" id="LN902841">
    <property type="protein sequence ID" value="CDS35932.1"/>
    <property type="molecule type" value="Genomic_DNA"/>
</dbReference>
<feature type="region of interest" description="Disordered" evidence="1">
    <location>
        <begin position="336"/>
        <end position="355"/>
    </location>
</feature>
<gene>
    <name evidence="2" type="ORF">EmuJ_001189000</name>
</gene>
<evidence type="ECO:0000313" key="2">
    <source>
        <dbReference type="EMBL" id="CDS35932.1"/>
    </source>
</evidence>
<dbReference type="STRING" id="6211.A0A068XUC7"/>
<keyword evidence="3" id="KW-1185">Reference proteome</keyword>
<protein>
    <submittedName>
        <fullName evidence="2">Uncharacterized protein</fullName>
    </submittedName>
</protein>
<feature type="compositionally biased region" description="Polar residues" evidence="1">
    <location>
        <begin position="344"/>
        <end position="355"/>
    </location>
</feature>
<reference evidence="2" key="1">
    <citation type="journal article" date="2013" name="Nature">
        <title>The genomes of four tapeworm species reveal adaptations to parasitism.</title>
        <authorList>
            <person name="Tsai I.J."/>
            <person name="Zarowiecki M."/>
            <person name="Holroyd N."/>
            <person name="Garciarrubio A."/>
            <person name="Sanchez-Flores A."/>
            <person name="Brooks K.L."/>
            <person name="Tracey A."/>
            <person name="Bobes R.J."/>
            <person name="Fragoso G."/>
            <person name="Sciutto E."/>
            <person name="Aslett M."/>
            <person name="Beasley H."/>
            <person name="Bennett H.M."/>
            <person name="Cai J."/>
            <person name="Camicia F."/>
            <person name="Clark R."/>
            <person name="Cucher M."/>
            <person name="De Silva N."/>
            <person name="Day T.A."/>
            <person name="Deplazes P."/>
            <person name="Estrada K."/>
            <person name="Fernandez C."/>
            <person name="Holland P.W."/>
            <person name="Hou J."/>
            <person name="Hu S."/>
            <person name="Huckvale T."/>
            <person name="Hung S.S."/>
            <person name="Kamenetzky L."/>
            <person name="Keane J.A."/>
            <person name="Kiss F."/>
            <person name="Koziol U."/>
            <person name="Lambert O."/>
            <person name="Liu K."/>
            <person name="Luo X."/>
            <person name="Luo Y."/>
            <person name="Macchiaroli N."/>
            <person name="Nichol S."/>
            <person name="Paps J."/>
            <person name="Parkinson J."/>
            <person name="Pouchkina-Stantcheva N."/>
            <person name="Riddiford N."/>
            <person name="Rosenzvit M."/>
            <person name="Salinas G."/>
            <person name="Wasmuth J.D."/>
            <person name="Zamanian M."/>
            <person name="Zheng Y."/>
            <person name="Cai X."/>
            <person name="Soberon X."/>
            <person name="Olson P.D."/>
            <person name="Laclette J.P."/>
            <person name="Brehm K."/>
            <person name="Berriman M."/>
            <person name="Garciarrubio A."/>
            <person name="Bobes R.J."/>
            <person name="Fragoso G."/>
            <person name="Sanchez-Flores A."/>
            <person name="Estrada K."/>
            <person name="Cevallos M.A."/>
            <person name="Morett E."/>
            <person name="Gonzalez V."/>
            <person name="Portillo T."/>
            <person name="Ochoa-Leyva A."/>
            <person name="Jose M.V."/>
            <person name="Sciutto E."/>
            <person name="Landa A."/>
            <person name="Jimenez L."/>
            <person name="Valdes V."/>
            <person name="Carrero J.C."/>
            <person name="Larralde C."/>
            <person name="Morales-Montor J."/>
            <person name="Limon-Lason J."/>
            <person name="Soberon X."/>
            <person name="Laclette J.P."/>
        </authorList>
    </citation>
    <scope>NUCLEOTIDE SEQUENCE [LARGE SCALE GENOMIC DNA]</scope>
</reference>